<protein>
    <recommendedName>
        <fullName evidence="3">TIGR02646 family protein</fullName>
    </recommendedName>
</protein>
<gene>
    <name evidence="1" type="ORF">P0Y53_00245</name>
</gene>
<evidence type="ECO:0000313" key="2">
    <source>
        <dbReference type="Proteomes" id="UP001220610"/>
    </source>
</evidence>
<dbReference type="Proteomes" id="UP001220610">
    <property type="component" value="Chromosome"/>
</dbReference>
<reference evidence="1" key="1">
    <citation type="submission" date="2023-03" db="EMBL/GenBank/DDBJ databases">
        <title>Andean soil-derived lignocellulolytic bacterial consortium as a source of novel taxa and putative plastic-active enzymes.</title>
        <authorList>
            <person name="Diaz-Garcia L."/>
            <person name="Chuvochina M."/>
            <person name="Feuerriegel G."/>
            <person name="Bunk B."/>
            <person name="Sproer C."/>
            <person name="Streit W.R."/>
            <person name="Rodriguez L.M."/>
            <person name="Overmann J."/>
            <person name="Jimenez D.J."/>
        </authorList>
    </citation>
    <scope>NUCLEOTIDE SEQUENCE</scope>
    <source>
        <strain evidence="1">MAG 7</strain>
    </source>
</reference>
<dbReference type="Gene3D" id="1.10.30.50">
    <property type="match status" value="1"/>
</dbReference>
<dbReference type="EMBL" id="CP119311">
    <property type="protein sequence ID" value="WEK35913.1"/>
    <property type="molecule type" value="Genomic_DNA"/>
</dbReference>
<dbReference type="AlphaFoldDB" id="A0AAJ6BG84"/>
<name>A0AAJ6BG84_9BACT</name>
<evidence type="ECO:0008006" key="3">
    <source>
        <dbReference type="Google" id="ProtNLM"/>
    </source>
</evidence>
<proteinExistence type="predicted"/>
<organism evidence="1 2">
    <name type="scientific">Candidatus Pseudobacter hemicellulosilyticus</name>
    <dbReference type="NCBI Taxonomy" id="3121375"/>
    <lineage>
        <taxon>Bacteria</taxon>
        <taxon>Pseudomonadati</taxon>
        <taxon>Bacteroidota</taxon>
        <taxon>Chitinophagia</taxon>
        <taxon>Chitinophagales</taxon>
        <taxon>Chitinophagaceae</taxon>
        <taxon>Pseudobacter</taxon>
    </lineage>
</organism>
<evidence type="ECO:0000313" key="1">
    <source>
        <dbReference type="EMBL" id="WEK35913.1"/>
    </source>
</evidence>
<sequence length="256" mass="28958">MIRITGKIQEAIPPVLLTDGVQACNSMKLAYDAGQREFHFDRAIYAHPDVKAALIRAQAGKCCFCESKVLHISDGDVEHFRPKKASQQGTGEPFNRPGYYWLAYDWENLFLACTKCNQRIKKNAFPLVQPAQRALSHYTDIAGEEPLFLHPANDDAALHIDFEDEKIKHCSGSERGRITIESLQLDRSELTQHRMHLLTTVKDLYTILVKIPPTPEALRQEAIACLKKVFAECTAEASQYAGMFRAYFQKHPIPAE</sequence>
<accession>A0AAJ6BG84</accession>